<dbReference type="GO" id="GO:0003887">
    <property type="term" value="F:DNA-directed DNA polymerase activity"/>
    <property type="evidence" value="ECO:0007669"/>
    <property type="project" value="UniProtKB-KW"/>
</dbReference>
<evidence type="ECO:0000256" key="8">
    <source>
        <dbReference type="ARBA" id="ARBA00049244"/>
    </source>
</evidence>
<dbReference type="Proteomes" id="UP000799428">
    <property type="component" value="Unassembled WGS sequence"/>
</dbReference>
<evidence type="ECO:0000256" key="2">
    <source>
        <dbReference type="ARBA" id="ARBA00012417"/>
    </source>
</evidence>
<keyword evidence="7" id="KW-0238">DNA-binding</keyword>
<evidence type="ECO:0000256" key="3">
    <source>
        <dbReference type="ARBA" id="ARBA00022679"/>
    </source>
</evidence>
<feature type="domain" description="DNA-directed DNA polymerase family B mitochondria/virus" evidence="9">
    <location>
        <begin position="1"/>
        <end position="42"/>
    </location>
</feature>
<keyword evidence="11" id="KW-1185">Reference proteome</keyword>
<evidence type="ECO:0000259" key="9">
    <source>
        <dbReference type="Pfam" id="PF03175"/>
    </source>
</evidence>
<feature type="non-terminal residue" evidence="10">
    <location>
        <position position="1"/>
    </location>
</feature>
<organism evidence="10 11">
    <name type="scientific">Pleomassaria siparia CBS 279.74</name>
    <dbReference type="NCBI Taxonomy" id="1314801"/>
    <lineage>
        <taxon>Eukaryota</taxon>
        <taxon>Fungi</taxon>
        <taxon>Dikarya</taxon>
        <taxon>Ascomycota</taxon>
        <taxon>Pezizomycotina</taxon>
        <taxon>Dothideomycetes</taxon>
        <taxon>Pleosporomycetidae</taxon>
        <taxon>Pleosporales</taxon>
        <taxon>Pleomassariaceae</taxon>
        <taxon>Pleomassaria</taxon>
    </lineage>
</organism>
<keyword evidence="3" id="KW-0808">Transferase</keyword>
<dbReference type="EMBL" id="MU005936">
    <property type="protein sequence ID" value="KAF2702358.1"/>
    <property type="molecule type" value="Genomic_DNA"/>
</dbReference>
<dbReference type="InterPro" id="IPR043502">
    <property type="entry name" value="DNA/RNA_pol_sf"/>
</dbReference>
<reference evidence="10" key="1">
    <citation type="journal article" date="2020" name="Stud. Mycol.">
        <title>101 Dothideomycetes genomes: a test case for predicting lifestyles and emergence of pathogens.</title>
        <authorList>
            <person name="Haridas S."/>
            <person name="Albert R."/>
            <person name="Binder M."/>
            <person name="Bloem J."/>
            <person name="Labutti K."/>
            <person name="Salamov A."/>
            <person name="Andreopoulos B."/>
            <person name="Baker S."/>
            <person name="Barry K."/>
            <person name="Bills G."/>
            <person name="Bluhm B."/>
            <person name="Cannon C."/>
            <person name="Castanera R."/>
            <person name="Culley D."/>
            <person name="Daum C."/>
            <person name="Ezra D."/>
            <person name="Gonzalez J."/>
            <person name="Henrissat B."/>
            <person name="Kuo A."/>
            <person name="Liang C."/>
            <person name="Lipzen A."/>
            <person name="Lutzoni F."/>
            <person name="Magnuson J."/>
            <person name="Mondo S."/>
            <person name="Nolan M."/>
            <person name="Ohm R."/>
            <person name="Pangilinan J."/>
            <person name="Park H.-J."/>
            <person name="Ramirez L."/>
            <person name="Alfaro M."/>
            <person name="Sun H."/>
            <person name="Tritt A."/>
            <person name="Yoshinaga Y."/>
            <person name="Zwiers L.-H."/>
            <person name="Turgeon B."/>
            <person name="Goodwin S."/>
            <person name="Spatafora J."/>
            <person name="Crous P."/>
            <person name="Grigoriev I."/>
        </authorList>
    </citation>
    <scope>NUCLEOTIDE SEQUENCE</scope>
    <source>
        <strain evidence="10">CBS 279.74</strain>
    </source>
</reference>
<keyword evidence="5" id="KW-0235">DNA replication</keyword>
<evidence type="ECO:0000256" key="5">
    <source>
        <dbReference type="ARBA" id="ARBA00022705"/>
    </source>
</evidence>
<keyword evidence="4" id="KW-0548">Nucleotidyltransferase</keyword>
<evidence type="ECO:0000313" key="11">
    <source>
        <dbReference type="Proteomes" id="UP000799428"/>
    </source>
</evidence>
<dbReference type="InterPro" id="IPR004868">
    <property type="entry name" value="DNA-dir_DNA_pol_B_mt/vir"/>
</dbReference>
<gene>
    <name evidence="10" type="ORF">K504DRAFT_394556</name>
</gene>
<dbReference type="GO" id="GO:0006260">
    <property type="term" value="P:DNA replication"/>
    <property type="evidence" value="ECO:0007669"/>
    <property type="project" value="UniProtKB-KW"/>
</dbReference>
<name>A0A6G1JP78_9PLEO</name>
<comment type="similarity">
    <text evidence="1">Belongs to the DNA polymerase type-B family.</text>
</comment>
<comment type="catalytic activity">
    <reaction evidence="8">
        <text>DNA(n) + a 2'-deoxyribonucleoside 5'-triphosphate = DNA(n+1) + diphosphate</text>
        <dbReference type="Rhea" id="RHEA:22508"/>
        <dbReference type="Rhea" id="RHEA-COMP:17339"/>
        <dbReference type="Rhea" id="RHEA-COMP:17340"/>
        <dbReference type="ChEBI" id="CHEBI:33019"/>
        <dbReference type="ChEBI" id="CHEBI:61560"/>
        <dbReference type="ChEBI" id="CHEBI:173112"/>
        <dbReference type="EC" id="2.7.7.7"/>
    </reaction>
</comment>
<dbReference type="Pfam" id="PF03175">
    <property type="entry name" value="DNA_pol_B_2"/>
    <property type="match status" value="1"/>
</dbReference>
<dbReference type="SUPFAM" id="SSF56672">
    <property type="entry name" value="DNA/RNA polymerases"/>
    <property type="match status" value="1"/>
</dbReference>
<dbReference type="AlphaFoldDB" id="A0A6G1JP78"/>
<evidence type="ECO:0000256" key="7">
    <source>
        <dbReference type="ARBA" id="ARBA00023125"/>
    </source>
</evidence>
<accession>A0A6G1JP78</accession>
<evidence type="ECO:0000256" key="1">
    <source>
        <dbReference type="ARBA" id="ARBA00005755"/>
    </source>
</evidence>
<proteinExistence type="inferred from homology"/>
<dbReference type="EC" id="2.7.7.7" evidence="2"/>
<dbReference type="OrthoDB" id="3065915at2759"/>
<protein>
    <recommendedName>
        <fullName evidence="2">DNA-directed DNA polymerase</fullName>
        <ecNumber evidence="2">2.7.7.7</ecNumber>
    </recommendedName>
</protein>
<evidence type="ECO:0000313" key="10">
    <source>
        <dbReference type="EMBL" id="KAF2702358.1"/>
    </source>
</evidence>
<dbReference type="GO" id="GO:0000166">
    <property type="term" value="F:nucleotide binding"/>
    <property type="evidence" value="ECO:0007669"/>
    <property type="project" value="InterPro"/>
</dbReference>
<evidence type="ECO:0000256" key="6">
    <source>
        <dbReference type="ARBA" id="ARBA00022932"/>
    </source>
</evidence>
<evidence type="ECO:0000256" key="4">
    <source>
        <dbReference type="ARBA" id="ARBA00022695"/>
    </source>
</evidence>
<sequence length="70" mass="8165">YFSEELKFAKENGYSVRVIKGYRLDAQHNVFDSYIKDVYEKKYYPPPRKLAGGGGRGYKNVIIVKFLLNL</sequence>
<keyword evidence="6" id="KW-0239">DNA-directed DNA polymerase</keyword>
<dbReference type="GO" id="GO:0003677">
    <property type="term" value="F:DNA binding"/>
    <property type="evidence" value="ECO:0007669"/>
    <property type="project" value="UniProtKB-KW"/>
</dbReference>